<evidence type="ECO:0000256" key="4">
    <source>
        <dbReference type="ARBA" id="ARBA00023136"/>
    </source>
</evidence>
<keyword evidence="7" id="KW-1185">Reference proteome</keyword>
<proteinExistence type="predicted"/>
<keyword evidence="2" id="KW-0812">Transmembrane</keyword>
<evidence type="ECO:0000256" key="3">
    <source>
        <dbReference type="ARBA" id="ARBA00022989"/>
    </source>
</evidence>
<evidence type="ECO:0000256" key="1">
    <source>
        <dbReference type="ARBA" id="ARBA00004141"/>
    </source>
</evidence>
<evidence type="ECO:0000259" key="5">
    <source>
        <dbReference type="Pfam" id="PF13748"/>
    </source>
</evidence>
<protein>
    <submittedName>
        <fullName evidence="6">ABC transporter six-transmembrane domain-containing protein</fullName>
    </submittedName>
</protein>
<dbReference type="RefSeq" id="WP_233055133.1">
    <property type="nucleotide sequence ID" value="NZ_JAIMJA010000049.1"/>
</dbReference>
<keyword evidence="3" id="KW-1133">Transmembrane helix</keyword>
<accession>A0ABS8WI28</accession>
<dbReference type="Pfam" id="PF13748">
    <property type="entry name" value="ABC_membrane_3"/>
    <property type="match status" value="1"/>
</dbReference>
<evidence type="ECO:0000313" key="6">
    <source>
        <dbReference type="EMBL" id="MCE2597393.1"/>
    </source>
</evidence>
<dbReference type="EMBL" id="JAIMJA010000049">
    <property type="protein sequence ID" value="MCE2597393.1"/>
    <property type="molecule type" value="Genomic_DNA"/>
</dbReference>
<dbReference type="Proteomes" id="UP001201273">
    <property type="component" value="Unassembled WGS sequence"/>
</dbReference>
<feature type="domain" description="ABC transmembrane type-1" evidence="5">
    <location>
        <begin position="20"/>
        <end position="97"/>
    </location>
</feature>
<comment type="caution">
    <text evidence="6">The sequence shown here is derived from an EMBL/GenBank/DDBJ whole genome shotgun (WGS) entry which is preliminary data.</text>
</comment>
<comment type="subcellular location">
    <subcellularLocation>
        <location evidence="1">Membrane</location>
        <topology evidence="1">Multi-pass membrane protein</topology>
    </subcellularLocation>
</comment>
<organism evidence="6 7">
    <name type="scientific">Motilimonas cestriensis</name>
    <dbReference type="NCBI Taxonomy" id="2742685"/>
    <lineage>
        <taxon>Bacteria</taxon>
        <taxon>Pseudomonadati</taxon>
        <taxon>Pseudomonadota</taxon>
        <taxon>Gammaproteobacteria</taxon>
        <taxon>Alteromonadales</taxon>
        <taxon>Alteromonadales genera incertae sedis</taxon>
        <taxon>Motilimonas</taxon>
    </lineage>
</organism>
<reference evidence="6 7" key="1">
    <citation type="journal article" date="2022" name="Environ. Microbiol. Rep.">
        <title>Eco-phylogenetic analyses reveal divergent evolution of vitamin B12 metabolism in the marine bacterial family 'Psychromonadaceae'.</title>
        <authorList>
            <person name="Jin X."/>
            <person name="Yang Y."/>
            <person name="Cao H."/>
            <person name="Gao B."/>
            <person name="Zhao Z."/>
        </authorList>
    </citation>
    <scope>NUCLEOTIDE SEQUENCE [LARGE SCALE GENOMIC DNA]</scope>
    <source>
        <strain evidence="6 7">MKS20</strain>
    </source>
</reference>
<evidence type="ECO:0000313" key="7">
    <source>
        <dbReference type="Proteomes" id="UP001201273"/>
    </source>
</evidence>
<sequence length="103" mass="11302">MDEVNPFTIKTLLGANKLSIAFTWALVVARRIYDTRAFGKIRVNLGLSVAQKLAHLPISTRNARLDMSRELVDFLENDIPPLMTAIIQLVAALVILTKPSGSG</sequence>
<dbReference type="InterPro" id="IPR011527">
    <property type="entry name" value="ABC1_TM_dom"/>
</dbReference>
<name>A0ABS8WI28_9GAMM</name>
<evidence type="ECO:0000256" key="2">
    <source>
        <dbReference type="ARBA" id="ARBA00022692"/>
    </source>
</evidence>
<keyword evidence="4" id="KW-0472">Membrane</keyword>
<gene>
    <name evidence="6" type="ORF">K6Y31_21725</name>
</gene>